<evidence type="ECO:0000256" key="1">
    <source>
        <dbReference type="SAM" id="MobiDB-lite"/>
    </source>
</evidence>
<evidence type="ECO:0000256" key="2">
    <source>
        <dbReference type="SAM" id="Phobius"/>
    </source>
</evidence>
<feature type="transmembrane region" description="Helical" evidence="2">
    <location>
        <begin position="50"/>
        <end position="76"/>
    </location>
</feature>
<keyword evidence="2" id="KW-1133">Transmembrane helix</keyword>
<dbReference type="EMBL" id="KV722579">
    <property type="protein sequence ID" value="OCH85509.1"/>
    <property type="molecule type" value="Genomic_DNA"/>
</dbReference>
<dbReference type="AlphaFoldDB" id="A0A8E2DH54"/>
<feature type="transmembrane region" description="Helical" evidence="2">
    <location>
        <begin position="25"/>
        <end position="43"/>
    </location>
</feature>
<dbReference type="Proteomes" id="UP000250043">
    <property type="component" value="Unassembled WGS sequence"/>
</dbReference>
<protein>
    <submittedName>
        <fullName evidence="3">Uncharacterized protein</fullName>
    </submittedName>
</protein>
<keyword evidence="2" id="KW-0812">Transmembrane</keyword>
<name>A0A8E2DH54_9APHY</name>
<organism evidence="3 4">
    <name type="scientific">Obba rivulosa</name>
    <dbReference type="NCBI Taxonomy" id="1052685"/>
    <lineage>
        <taxon>Eukaryota</taxon>
        <taxon>Fungi</taxon>
        <taxon>Dikarya</taxon>
        <taxon>Basidiomycota</taxon>
        <taxon>Agaricomycotina</taxon>
        <taxon>Agaricomycetes</taxon>
        <taxon>Polyporales</taxon>
        <taxon>Gelatoporiaceae</taxon>
        <taxon>Obba</taxon>
    </lineage>
</organism>
<evidence type="ECO:0000313" key="4">
    <source>
        <dbReference type="Proteomes" id="UP000250043"/>
    </source>
</evidence>
<evidence type="ECO:0000313" key="3">
    <source>
        <dbReference type="EMBL" id="OCH85509.1"/>
    </source>
</evidence>
<reference evidence="3 4" key="1">
    <citation type="submission" date="2016-07" db="EMBL/GenBank/DDBJ databases">
        <title>Draft genome of the white-rot fungus Obba rivulosa 3A-2.</title>
        <authorList>
            <consortium name="DOE Joint Genome Institute"/>
            <person name="Miettinen O."/>
            <person name="Riley R."/>
            <person name="Acob R."/>
            <person name="Barry K."/>
            <person name="Cullen D."/>
            <person name="De Vries R."/>
            <person name="Hainaut M."/>
            <person name="Hatakka A."/>
            <person name="Henrissat B."/>
            <person name="Hilden K."/>
            <person name="Kuo R."/>
            <person name="Labutti K."/>
            <person name="Lipzen A."/>
            <person name="Makela M.R."/>
            <person name="Sandor L."/>
            <person name="Spatafora J.W."/>
            <person name="Grigoriev I.V."/>
            <person name="Hibbett D.S."/>
        </authorList>
    </citation>
    <scope>NUCLEOTIDE SEQUENCE [LARGE SCALE GENOMIC DNA]</scope>
    <source>
        <strain evidence="3 4">3A-2</strain>
    </source>
</reference>
<feature type="transmembrane region" description="Helical" evidence="2">
    <location>
        <begin position="174"/>
        <end position="196"/>
    </location>
</feature>
<feature type="transmembrane region" description="Helical" evidence="2">
    <location>
        <begin position="147"/>
        <end position="168"/>
    </location>
</feature>
<proteinExistence type="predicted"/>
<feature type="compositionally biased region" description="Low complexity" evidence="1">
    <location>
        <begin position="297"/>
        <end position="308"/>
    </location>
</feature>
<feature type="transmembrane region" description="Helical" evidence="2">
    <location>
        <begin position="101"/>
        <end position="126"/>
    </location>
</feature>
<gene>
    <name evidence="3" type="ORF">OBBRIDRAFT_309374</name>
</gene>
<feature type="region of interest" description="Disordered" evidence="1">
    <location>
        <begin position="286"/>
        <end position="323"/>
    </location>
</feature>
<keyword evidence="4" id="KW-1185">Reference proteome</keyword>
<accession>A0A8E2DH54</accession>
<dbReference type="OrthoDB" id="2804471at2759"/>
<keyword evidence="2" id="KW-0472">Membrane</keyword>
<sequence>MAELLFLTLTRTGSCAGYNDFDEAYTILITIIWAVFSGVRMYAISGRSWCLASIVCLLNLAPVGVNAYLHFVALFYEIVDLPILGNTCYGVLVLASNAEKIALQVAVGTRVCVIAADVLILVVTWMATYRTYRDSVRNNIQAPLVGLLLKDGTLYFTMLLALNVLNIAGTLSTFFLYTASLFTTPLSSIIVTHFLLNLRQASTTATSNDNLGTVHSSCTQDGSQPRSWSSRLSFNHSFIDNMGEDVDYSFDTSHLGLDTAFPEDDVNKPVCNADGMDEETGHVASDAHLNEPDDTPAGDCADPPQGDDAAGDRMNGDGSIESSTFARLAFS</sequence>